<keyword evidence="1" id="KW-0479">Metal-binding</keyword>
<keyword evidence="5" id="KW-1185">Reference proteome</keyword>
<sequence>MCRCCVEGGRSFGSRLALERQRGIGARGQGARRPGGSQSQAQSLKHAAIGLSSGEGAGSPSGPEGGSVPEDEDEEGGTEECLSTDSSWTKRPRGSAPPREGVLFFCAPCGLSTEDQGEFLQHFPQRRAGPASPQCSRCRTCFASAPSPQPGDHVREGRDSTLRPSQAYSPTKAGSDPTHLTLRSSYSPPRSPSDSTLGEDAKARVDCSVCGWHFKRASDLNTHLHTHGLAFVTVHKADKP</sequence>
<comment type="caution">
    <text evidence="4">The sequence shown here is derived from an EMBL/GenBank/DDBJ whole genome shotgun (WGS) entry which is preliminary data.</text>
</comment>
<evidence type="ECO:0000313" key="5">
    <source>
        <dbReference type="Proteomes" id="UP001046870"/>
    </source>
</evidence>
<feature type="region of interest" description="Disordered" evidence="2">
    <location>
        <begin position="23"/>
        <end position="99"/>
    </location>
</feature>
<feature type="compositionally biased region" description="Acidic residues" evidence="2">
    <location>
        <begin position="69"/>
        <end position="78"/>
    </location>
</feature>
<name>A0A9D3PXQ5_MEGAT</name>
<dbReference type="OrthoDB" id="8937096at2759"/>
<evidence type="ECO:0000256" key="1">
    <source>
        <dbReference type="PROSITE-ProRule" id="PRU00042"/>
    </source>
</evidence>
<feature type="compositionally biased region" description="Gly residues" evidence="2">
    <location>
        <begin position="53"/>
        <end position="65"/>
    </location>
</feature>
<proteinExistence type="predicted"/>
<evidence type="ECO:0000313" key="4">
    <source>
        <dbReference type="EMBL" id="KAG7469485.1"/>
    </source>
</evidence>
<evidence type="ECO:0000259" key="3">
    <source>
        <dbReference type="PROSITE" id="PS50157"/>
    </source>
</evidence>
<protein>
    <recommendedName>
        <fullName evidence="3">C2H2-type domain-containing protein</fullName>
    </recommendedName>
</protein>
<dbReference type="PROSITE" id="PS50157">
    <property type="entry name" value="ZINC_FINGER_C2H2_2"/>
    <property type="match status" value="1"/>
</dbReference>
<dbReference type="Proteomes" id="UP001046870">
    <property type="component" value="Chromosome 10"/>
</dbReference>
<evidence type="ECO:0000256" key="2">
    <source>
        <dbReference type="SAM" id="MobiDB-lite"/>
    </source>
</evidence>
<dbReference type="PANTHER" id="PTHR47222:SF2">
    <property type="entry name" value="ZINC FINGER PROTEIN 687"/>
    <property type="match status" value="1"/>
</dbReference>
<dbReference type="AlphaFoldDB" id="A0A9D3PXQ5"/>
<keyword evidence="1" id="KW-0862">Zinc</keyword>
<feature type="compositionally biased region" description="Basic and acidic residues" evidence="2">
    <location>
        <begin position="152"/>
        <end position="161"/>
    </location>
</feature>
<feature type="compositionally biased region" description="Low complexity" evidence="2">
    <location>
        <begin position="183"/>
        <end position="195"/>
    </location>
</feature>
<keyword evidence="1" id="KW-0863">Zinc-finger</keyword>
<reference evidence="4" key="1">
    <citation type="submission" date="2021-01" db="EMBL/GenBank/DDBJ databases">
        <authorList>
            <person name="Zahm M."/>
            <person name="Roques C."/>
            <person name="Cabau C."/>
            <person name="Klopp C."/>
            <person name="Donnadieu C."/>
            <person name="Jouanno E."/>
            <person name="Lampietro C."/>
            <person name="Louis A."/>
            <person name="Herpin A."/>
            <person name="Echchiki A."/>
            <person name="Berthelot C."/>
            <person name="Parey E."/>
            <person name="Roest-Crollius H."/>
            <person name="Braasch I."/>
            <person name="Postlethwait J."/>
            <person name="Bobe J."/>
            <person name="Montfort J."/>
            <person name="Bouchez O."/>
            <person name="Begum T."/>
            <person name="Mejri S."/>
            <person name="Adams A."/>
            <person name="Chen W.-J."/>
            <person name="Guiguen Y."/>
        </authorList>
    </citation>
    <scope>NUCLEOTIDE SEQUENCE</scope>
    <source>
        <strain evidence="4">YG-15Mar2019-1</strain>
        <tissue evidence="4">Brain</tissue>
    </source>
</reference>
<gene>
    <name evidence="4" type="ORF">MATL_G00129330</name>
</gene>
<accession>A0A9D3PXQ5</accession>
<feature type="region of interest" description="Disordered" evidence="2">
    <location>
        <begin position="145"/>
        <end position="199"/>
    </location>
</feature>
<organism evidence="4 5">
    <name type="scientific">Megalops atlanticus</name>
    <name type="common">Tarpon</name>
    <name type="synonym">Clupea gigantea</name>
    <dbReference type="NCBI Taxonomy" id="7932"/>
    <lineage>
        <taxon>Eukaryota</taxon>
        <taxon>Metazoa</taxon>
        <taxon>Chordata</taxon>
        <taxon>Craniata</taxon>
        <taxon>Vertebrata</taxon>
        <taxon>Euteleostomi</taxon>
        <taxon>Actinopterygii</taxon>
        <taxon>Neopterygii</taxon>
        <taxon>Teleostei</taxon>
        <taxon>Elopiformes</taxon>
        <taxon>Megalopidae</taxon>
        <taxon>Megalops</taxon>
    </lineage>
</organism>
<dbReference type="PANTHER" id="PTHR47222">
    <property type="entry name" value="ZINC FINGER PROTEIN 532-RELATED"/>
    <property type="match status" value="1"/>
</dbReference>
<feature type="domain" description="C2H2-type" evidence="3">
    <location>
        <begin position="205"/>
        <end position="240"/>
    </location>
</feature>
<dbReference type="InterPro" id="IPR045914">
    <property type="entry name" value="Zn532-like"/>
</dbReference>
<dbReference type="InterPro" id="IPR013087">
    <property type="entry name" value="Znf_C2H2_type"/>
</dbReference>
<dbReference type="GO" id="GO:0008270">
    <property type="term" value="F:zinc ion binding"/>
    <property type="evidence" value="ECO:0007669"/>
    <property type="project" value="UniProtKB-KW"/>
</dbReference>
<dbReference type="PROSITE" id="PS00028">
    <property type="entry name" value="ZINC_FINGER_C2H2_1"/>
    <property type="match status" value="1"/>
</dbReference>
<feature type="compositionally biased region" description="Low complexity" evidence="2">
    <location>
        <begin position="29"/>
        <end position="40"/>
    </location>
</feature>
<dbReference type="EMBL" id="JAFDVH010000010">
    <property type="protein sequence ID" value="KAG7469485.1"/>
    <property type="molecule type" value="Genomic_DNA"/>
</dbReference>